<sequence length="155" mass="17112">MYLWNIRSLVEDLKRGPLPELEQLKYFLFSSALAAMSAAMPSDATQPTFLPAWAAVVTEVSFVMLGIIWCFRSNAAGDNRDFVARFLALHVPIGLRFFALIFVVGVPLVAIVGSTFLLDLNEKAGAVGVVATGALFSFIFYWRVNVRIREISHVG</sequence>
<evidence type="ECO:0000313" key="3">
    <source>
        <dbReference type="Proteomes" id="UP000637632"/>
    </source>
</evidence>
<keyword evidence="3" id="KW-1185">Reference proteome</keyword>
<feature type="transmembrane region" description="Helical" evidence="1">
    <location>
        <begin position="52"/>
        <end position="72"/>
    </location>
</feature>
<evidence type="ECO:0000256" key="1">
    <source>
        <dbReference type="SAM" id="Phobius"/>
    </source>
</evidence>
<feature type="transmembrane region" description="Helical" evidence="1">
    <location>
        <begin position="124"/>
        <end position="142"/>
    </location>
</feature>
<reference evidence="2 3" key="1">
    <citation type="submission" date="2020-08" db="EMBL/GenBank/DDBJ databases">
        <title>Novel species isolated from subtropical streams in China.</title>
        <authorList>
            <person name="Lu H."/>
        </authorList>
    </citation>
    <scope>NUCLEOTIDE SEQUENCE [LARGE SCALE GENOMIC DNA]</scope>
    <source>
        <strain evidence="2 3">CCTCC AB 2015119</strain>
    </source>
</reference>
<protein>
    <submittedName>
        <fullName evidence="2">Uncharacterized protein</fullName>
    </submittedName>
</protein>
<proteinExistence type="predicted"/>
<keyword evidence="1" id="KW-0812">Transmembrane</keyword>
<feature type="transmembrane region" description="Helical" evidence="1">
    <location>
        <begin position="93"/>
        <end position="118"/>
    </location>
</feature>
<dbReference type="RefSeq" id="WP_190477011.1">
    <property type="nucleotide sequence ID" value="NZ_JACOFT010000001.1"/>
</dbReference>
<comment type="caution">
    <text evidence="2">The sequence shown here is derived from an EMBL/GenBank/DDBJ whole genome shotgun (WGS) entry which is preliminary data.</text>
</comment>
<dbReference type="EMBL" id="JACOFT010000001">
    <property type="protein sequence ID" value="MBC3810202.1"/>
    <property type="molecule type" value="Genomic_DNA"/>
</dbReference>
<organism evidence="2 3">
    <name type="scientific">Undibacterium aquatile</name>
    <dbReference type="NCBI Taxonomy" id="1537398"/>
    <lineage>
        <taxon>Bacteria</taxon>
        <taxon>Pseudomonadati</taxon>
        <taxon>Pseudomonadota</taxon>
        <taxon>Betaproteobacteria</taxon>
        <taxon>Burkholderiales</taxon>
        <taxon>Oxalobacteraceae</taxon>
        <taxon>Undibacterium</taxon>
    </lineage>
</organism>
<keyword evidence="1" id="KW-1133">Transmembrane helix</keyword>
<gene>
    <name evidence="2" type="ORF">H8K26_02005</name>
</gene>
<keyword evidence="1" id="KW-0472">Membrane</keyword>
<evidence type="ECO:0000313" key="2">
    <source>
        <dbReference type="EMBL" id="MBC3810202.1"/>
    </source>
</evidence>
<accession>A0ABR6XB91</accession>
<dbReference type="Proteomes" id="UP000637632">
    <property type="component" value="Unassembled WGS sequence"/>
</dbReference>
<name>A0ABR6XB91_9BURK</name>